<dbReference type="AlphaFoldDB" id="A0A0A9F4A3"/>
<reference evidence="2" key="2">
    <citation type="journal article" date="2015" name="Data Brief">
        <title>Shoot transcriptome of the giant reed, Arundo donax.</title>
        <authorList>
            <person name="Barrero R.A."/>
            <person name="Guerrero F.D."/>
            <person name="Moolhuijzen P."/>
            <person name="Goolsby J.A."/>
            <person name="Tidwell J."/>
            <person name="Bellgard S.E."/>
            <person name="Bellgard M.I."/>
        </authorList>
    </citation>
    <scope>NUCLEOTIDE SEQUENCE</scope>
    <source>
        <tissue evidence="2">Shoot tissue taken approximately 20 cm above the soil surface</tissue>
    </source>
</reference>
<protein>
    <submittedName>
        <fullName evidence="2">Uncharacterized protein</fullName>
    </submittedName>
</protein>
<evidence type="ECO:0000313" key="2">
    <source>
        <dbReference type="EMBL" id="JAE04986.1"/>
    </source>
</evidence>
<name>A0A0A9F4A3_ARUDO</name>
<proteinExistence type="predicted"/>
<accession>A0A0A9F4A3</accession>
<evidence type="ECO:0000256" key="1">
    <source>
        <dbReference type="SAM" id="MobiDB-lite"/>
    </source>
</evidence>
<organism evidence="2">
    <name type="scientific">Arundo donax</name>
    <name type="common">Giant reed</name>
    <name type="synonym">Donax arundinaceus</name>
    <dbReference type="NCBI Taxonomy" id="35708"/>
    <lineage>
        <taxon>Eukaryota</taxon>
        <taxon>Viridiplantae</taxon>
        <taxon>Streptophyta</taxon>
        <taxon>Embryophyta</taxon>
        <taxon>Tracheophyta</taxon>
        <taxon>Spermatophyta</taxon>
        <taxon>Magnoliopsida</taxon>
        <taxon>Liliopsida</taxon>
        <taxon>Poales</taxon>
        <taxon>Poaceae</taxon>
        <taxon>PACMAD clade</taxon>
        <taxon>Arundinoideae</taxon>
        <taxon>Arundineae</taxon>
        <taxon>Arundo</taxon>
    </lineage>
</organism>
<sequence>MTASGWRRRGGRGRRRRGGGRRRWGRGRSPLPRRGRRG</sequence>
<dbReference type="EMBL" id="GBRH01192910">
    <property type="protein sequence ID" value="JAE04986.1"/>
    <property type="molecule type" value="Transcribed_RNA"/>
</dbReference>
<reference evidence="2" key="1">
    <citation type="submission" date="2014-09" db="EMBL/GenBank/DDBJ databases">
        <authorList>
            <person name="Magalhaes I.L.F."/>
            <person name="Oliveira U."/>
            <person name="Santos F.R."/>
            <person name="Vidigal T.H.D.A."/>
            <person name="Brescovit A.D."/>
            <person name="Santos A.J."/>
        </authorList>
    </citation>
    <scope>NUCLEOTIDE SEQUENCE</scope>
    <source>
        <tissue evidence="2">Shoot tissue taken approximately 20 cm above the soil surface</tissue>
    </source>
</reference>
<feature type="region of interest" description="Disordered" evidence="1">
    <location>
        <begin position="1"/>
        <end position="38"/>
    </location>
</feature>